<dbReference type="EMBL" id="CAJVQC010123005">
    <property type="protein sequence ID" value="CAG8839241.1"/>
    <property type="molecule type" value="Genomic_DNA"/>
</dbReference>
<dbReference type="Proteomes" id="UP000789920">
    <property type="component" value="Unassembled WGS sequence"/>
</dbReference>
<name>A0ACA9SGL9_9GLOM</name>
<organism evidence="1 2">
    <name type="scientific">Racocetra persica</name>
    <dbReference type="NCBI Taxonomy" id="160502"/>
    <lineage>
        <taxon>Eukaryota</taxon>
        <taxon>Fungi</taxon>
        <taxon>Fungi incertae sedis</taxon>
        <taxon>Mucoromycota</taxon>
        <taxon>Glomeromycotina</taxon>
        <taxon>Glomeromycetes</taxon>
        <taxon>Diversisporales</taxon>
        <taxon>Gigasporaceae</taxon>
        <taxon>Racocetra</taxon>
    </lineage>
</organism>
<accession>A0ACA9SGL9</accession>
<keyword evidence="2" id="KW-1185">Reference proteome</keyword>
<evidence type="ECO:0000313" key="2">
    <source>
        <dbReference type="Proteomes" id="UP000789920"/>
    </source>
</evidence>
<sequence>ATESLGISQFVTIFIVHSGSDIVELKEYITCDICGAEVIPEEFVGQVIWYIGDRTTM</sequence>
<feature type="non-terminal residue" evidence="1">
    <location>
        <position position="57"/>
    </location>
</feature>
<evidence type="ECO:0000313" key="1">
    <source>
        <dbReference type="EMBL" id="CAG8839241.1"/>
    </source>
</evidence>
<feature type="non-terminal residue" evidence="1">
    <location>
        <position position="1"/>
    </location>
</feature>
<reference evidence="1" key="1">
    <citation type="submission" date="2021-06" db="EMBL/GenBank/DDBJ databases">
        <authorList>
            <person name="Kallberg Y."/>
            <person name="Tangrot J."/>
            <person name="Rosling A."/>
        </authorList>
    </citation>
    <scope>NUCLEOTIDE SEQUENCE</scope>
    <source>
        <strain evidence="1">MA461A</strain>
    </source>
</reference>
<comment type="caution">
    <text evidence="1">The sequence shown here is derived from an EMBL/GenBank/DDBJ whole genome shotgun (WGS) entry which is preliminary data.</text>
</comment>
<protein>
    <submittedName>
        <fullName evidence="1">14120_t:CDS:1</fullName>
    </submittedName>
</protein>
<gene>
    <name evidence="1" type="ORF">RPERSI_LOCUS30973</name>
</gene>
<proteinExistence type="predicted"/>